<dbReference type="Pfam" id="PF04500">
    <property type="entry name" value="FLYWCH"/>
    <property type="match status" value="1"/>
</dbReference>
<dbReference type="VEuPathDB" id="MicrosporidiaDB:TUBRATIS_16710"/>
<keyword evidence="1" id="KW-0479">Metal-binding</keyword>
<evidence type="ECO:0000259" key="4">
    <source>
        <dbReference type="Pfam" id="PF04500"/>
    </source>
</evidence>
<dbReference type="InterPro" id="IPR007588">
    <property type="entry name" value="Znf_FLYWCH"/>
</dbReference>
<comment type="caution">
    <text evidence="5">The sequence shown here is derived from an EMBL/GenBank/DDBJ whole genome shotgun (WGS) entry which is preliminary data.</text>
</comment>
<evidence type="ECO:0000256" key="3">
    <source>
        <dbReference type="ARBA" id="ARBA00022833"/>
    </source>
</evidence>
<evidence type="ECO:0000313" key="6">
    <source>
        <dbReference type="Proteomes" id="UP000282876"/>
    </source>
</evidence>
<feature type="domain" description="FLYWCH-type" evidence="4">
    <location>
        <begin position="12"/>
        <end position="64"/>
    </location>
</feature>
<reference evidence="5 6" key="1">
    <citation type="submission" date="2018-10" db="EMBL/GenBank/DDBJ databases">
        <title>Draft genome sequence of the microsporidian Tubulinosema ratisbonensis.</title>
        <authorList>
            <person name="Polonais V."/>
            <person name="Peyretaillade E."/>
            <person name="Niehus S."/>
            <person name="Wawrzyniak I."/>
            <person name="Franchet A."/>
            <person name="Gaspin C."/>
            <person name="Reichstadt M."/>
            <person name="Belser C."/>
            <person name="Labadie K."/>
            <person name="Delbac F."/>
            <person name="Ferrandon D."/>
        </authorList>
    </citation>
    <scope>NUCLEOTIDE SEQUENCE [LARGE SCALE GENOMIC DNA]</scope>
    <source>
        <strain evidence="5 6">Franzen</strain>
    </source>
</reference>
<dbReference type="AlphaFoldDB" id="A0A437AKY6"/>
<dbReference type="Proteomes" id="UP000282876">
    <property type="component" value="Unassembled WGS sequence"/>
</dbReference>
<dbReference type="EMBL" id="RCSS01000388">
    <property type="protein sequence ID" value="RVD91861.1"/>
    <property type="molecule type" value="Genomic_DNA"/>
</dbReference>
<dbReference type="OrthoDB" id="2185955at2759"/>
<keyword evidence="2" id="KW-0863">Zinc-finger</keyword>
<evidence type="ECO:0000256" key="1">
    <source>
        <dbReference type="ARBA" id="ARBA00022723"/>
    </source>
</evidence>
<keyword evidence="6" id="KW-1185">Reference proteome</keyword>
<evidence type="ECO:0000256" key="2">
    <source>
        <dbReference type="ARBA" id="ARBA00022771"/>
    </source>
</evidence>
<dbReference type="Gene3D" id="2.20.25.240">
    <property type="match status" value="1"/>
</dbReference>
<name>A0A437AKY6_9MICR</name>
<gene>
    <name evidence="5" type="ORF">TUBRATIS_16710</name>
</gene>
<evidence type="ECO:0000313" key="5">
    <source>
        <dbReference type="EMBL" id="RVD91861.1"/>
    </source>
</evidence>
<proteinExistence type="predicted"/>
<sequence length="84" mass="10291">MNWELVKLYSLKNREFMVYEEYIYGFDKNNKFNRSWRCKIKGCKGRLYTDYDDKEVIRMVKHSHDKLPLEVAHMMIVNKLRGLI</sequence>
<protein>
    <submittedName>
        <fullName evidence="5">Acrosomal process isoform</fullName>
    </submittedName>
</protein>
<keyword evidence="3" id="KW-0862">Zinc</keyword>
<accession>A0A437AKY6</accession>
<organism evidence="5 6">
    <name type="scientific">Tubulinosema ratisbonensis</name>
    <dbReference type="NCBI Taxonomy" id="291195"/>
    <lineage>
        <taxon>Eukaryota</taxon>
        <taxon>Fungi</taxon>
        <taxon>Fungi incertae sedis</taxon>
        <taxon>Microsporidia</taxon>
        <taxon>Tubulinosematoidea</taxon>
        <taxon>Tubulinosematidae</taxon>
        <taxon>Tubulinosema</taxon>
    </lineage>
</organism>
<dbReference type="GO" id="GO:0008270">
    <property type="term" value="F:zinc ion binding"/>
    <property type="evidence" value="ECO:0007669"/>
    <property type="project" value="UniProtKB-KW"/>
</dbReference>